<comment type="similarity">
    <text evidence="3">Belongs to the FKBP-type PPIase family.</text>
</comment>
<dbReference type="InterPro" id="IPR001179">
    <property type="entry name" value="PPIase_FKBP_dom"/>
</dbReference>
<dbReference type="PANTHER" id="PTHR47861:SF3">
    <property type="entry name" value="FKBP-TYPE PEPTIDYL-PROLYL CIS-TRANS ISOMERASE SLYD"/>
    <property type="match status" value="1"/>
</dbReference>
<dbReference type="Proteomes" id="UP000007435">
    <property type="component" value="Chromosome"/>
</dbReference>
<evidence type="ECO:0000256" key="9">
    <source>
        <dbReference type="PROSITE-ProRule" id="PRU00277"/>
    </source>
</evidence>
<proteinExistence type="inferred from homology"/>
<keyword evidence="4" id="KW-0963">Cytoplasm</keyword>
<dbReference type="OrthoDB" id="9808891at2"/>
<dbReference type="HOGENOM" id="CLU_098197_1_0_10"/>
<evidence type="ECO:0000313" key="12">
    <source>
        <dbReference type="Proteomes" id="UP000007435"/>
    </source>
</evidence>
<evidence type="ECO:0000256" key="4">
    <source>
        <dbReference type="ARBA" id="ARBA00022490"/>
    </source>
</evidence>
<dbReference type="GO" id="GO:0003755">
    <property type="term" value="F:peptidyl-prolyl cis-trans isomerase activity"/>
    <property type="evidence" value="ECO:0007669"/>
    <property type="project" value="UniProtKB-KW"/>
</dbReference>
<evidence type="ECO:0000256" key="1">
    <source>
        <dbReference type="ARBA" id="ARBA00000971"/>
    </source>
</evidence>
<comment type="catalytic activity">
    <reaction evidence="1 9">
        <text>[protein]-peptidylproline (omega=180) = [protein]-peptidylproline (omega=0)</text>
        <dbReference type="Rhea" id="RHEA:16237"/>
        <dbReference type="Rhea" id="RHEA-COMP:10747"/>
        <dbReference type="Rhea" id="RHEA-COMP:10748"/>
        <dbReference type="ChEBI" id="CHEBI:83833"/>
        <dbReference type="ChEBI" id="CHEBI:83834"/>
        <dbReference type="EC" id="5.2.1.8"/>
    </reaction>
</comment>
<dbReference type="AlphaFoldDB" id="E4RS08"/>
<keyword evidence="5 9" id="KW-0697">Rotamase</keyword>
<accession>E4RS08</accession>
<dbReference type="RefSeq" id="WP_013409572.1">
    <property type="nucleotide sequence ID" value="NC_014655.1"/>
</dbReference>
<keyword evidence="12" id="KW-1185">Reference proteome</keyword>
<evidence type="ECO:0000256" key="6">
    <source>
        <dbReference type="ARBA" id="ARBA00023186"/>
    </source>
</evidence>
<organism evidence="11 12">
    <name type="scientific">Leadbetterella byssophila (strain DSM 17132 / JCM 16389 / KACC 11308 / NBRC 106382 / 4M15)</name>
    <dbReference type="NCBI Taxonomy" id="649349"/>
    <lineage>
        <taxon>Bacteria</taxon>
        <taxon>Pseudomonadati</taxon>
        <taxon>Bacteroidota</taxon>
        <taxon>Cytophagia</taxon>
        <taxon>Cytophagales</taxon>
        <taxon>Leadbetterellaceae</taxon>
        <taxon>Leadbetterella</taxon>
    </lineage>
</organism>
<dbReference type="Gene3D" id="3.10.50.40">
    <property type="match status" value="1"/>
</dbReference>
<dbReference type="PANTHER" id="PTHR47861">
    <property type="entry name" value="FKBP-TYPE PEPTIDYL-PROLYL CIS-TRANS ISOMERASE SLYD"/>
    <property type="match status" value="1"/>
</dbReference>
<dbReference type="SUPFAM" id="SSF54534">
    <property type="entry name" value="FKBP-like"/>
    <property type="match status" value="1"/>
</dbReference>
<dbReference type="InterPro" id="IPR046357">
    <property type="entry name" value="PPIase_dom_sf"/>
</dbReference>
<evidence type="ECO:0000313" key="11">
    <source>
        <dbReference type="EMBL" id="ADQ18540.1"/>
    </source>
</evidence>
<name>E4RS08_LEAB4</name>
<feature type="domain" description="PPIase FKBP-type" evidence="10">
    <location>
        <begin position="6"/>
        <end position="74"/>
    </location>
</feature>
<evidence type="ECO:0000256" key="2">
    <source>
        <dbReference type="ARBA" id="ARBA00004496"/>
    </source>
</evidence>
<comment type="function">
    <text evidence="8">Also involved in hydrogenase metallocenter assembly, probably by participating in the nickel insertion step. This function in hydrogenase biosynthesis requires chaperone activity and the presence of the metal-binding domain, but not PPIase activity.</text>
</comment>
<comment type="subcellular location">
    <subcellularLocation>
        <location evidence="2">Cytoplasm</location>
    </subcellularLocation>
</comment>
<evidence type="ECO:0000256" key="3">
    <source>
        <dbReference type="ARBA" id="ARBA00006577"/>
    </source>
</evidence>
<sequence>MKISNGKVVSTAYTLYTSGPGDDFELVEEVGEDEAMFYLAGNSGLPPKFEENLNGLEAGDTYNFEISPEDGFGEFYDDNVVDFSLDMFKIEDGQVPAGFLEPGNPIPFTNDEGAKIQGRVVEVKEDVVIIDFNHPLAGKTLKFEGKVLTVREATSEELDHGHVHGPGGHHHH</sequence>
<gene>
    <name evidence="11" type="ordered locus">Lbys_2878</name>
</gene>
<dbReference type="STRING" id="649349.Lbys_2878"/>
<evidence type="ECO:0000256" key="7">
    <source>
        <dbReference type="ARBA" id="ARBA00023235"/>
    </source>
</evidence>
<evidence type="ECO:0000259" key="10">
    <source>
        <dbReference type="PROSITE" id="PS50059"/>
    </source>
</evidence>
<keyword evidence="7 9" id="KW-0413">Isomerase</keyword>
<dbReference type="GO" id="GO:0042026">
    <property type="term" value="P:protein refolding"/>
    <property type="evidence" value="ECO:0007669"/>
    <property type="project" value="UniProtKB-ARBA"/>
</dbReference>
<keyword evidence="6" id="KW-0143">Chaperone</keyword>
<dbReference type="PROSITE" id="PS50059">
    <property type="entry name" value="FKBP_PPIASE"/>
    <property type="match status" value="1"/>
</dbReference>
<protein>
    <recommendedName>
        <fullName evidence="9">peptidylprolyl isomerase</fullName>
        <ecNumber evidence="9">5.2.1.8</ecNumber>
    </recommendedName>
</protein>
<dbReference type="KEGG" id="lby:Lbys_2878"/>
<reference evidence="11 12" key="2">
    <citation type="journal article" date="2011" name="Stand. Genomic Sci.">
        <title>Complete genome sequence of Leadbetterella byssophila type strain (4M15).</title>
        <authorList>
            <person name="Abt B."/>
            <person name="Teshima H."/>
            <person name="Lucas S."/>
            <person name="Lapidus A."/>
            <person name="Del Rio T.G."/>
            <person name="Nolan M."/>
            <person name="Tice H."/>
            <person name="Cheng J.F."/>
            <person name="Pitluck S."/>
            <person name="Liolios K."/>
            <person name="Pagani I."/>
            <person name="Ivanova N."/>
            <person name="Mavromatis K."/>
            <person name="Pati A."/>
            <person name="Tapia R."/>
            <person name="Han C."/>
            <person name="Goodwin L."/>
            <person name="Chen A."/>
            <person name="Palaniappan K."/>
            <person name="Land M."/>
            <person name="Hauser L."/>
            <person name="Chang Y.J."/>
            <person name="Jeffries C.D."/>
            <person name="Rohde M."/>
            <person name="Goker M."/>
            <person name="Tindall B.J."/>
            <person name="Detter J.C."/>
            <person name="Woyke T."/>
            <person name="Bristow J."/>
            <person name="Eisen J.A."/>
            <person name="Markowitz V."/>
            <person name="Hugenholtz P."/>
            <person name="Klenk H.P."/>
            <person name="Kyrpides N.C."/>
        </authorList>
    </citation>
    <scope>NUCLEOTIDE SEQUENCE [LARGE SCALE GENOMIC DNA]</scope>
    <source>
        <strain evidence="12">DSM 17132 / JCM 16389 / KACC 11308 / NBRC 106382 / 4M15</strain>
    </source>
</reference>
<dbReference type="EC" id="5.2.1.8" evidence="9"/>
<dbReference type="GO" id="GO:0005737">
    <property type="term" value="C:cytoplasm"/>
    <property type="evidence" value="ECO:0007669"/>
    <property type="project" value="UniProtKB-SubCell"/>
</dbReference>
<dbReference type="EMBL" id="CP002305">
    <property type="protein sequence ID" value="ADQ18540.1"/>
    <property type="molecule type" value="Genomic_DNA"/>
</dbReference>
<evidence type="ECO:0000256" key="8">
    <source>
        <dbReference type="ARBA" id="ARBA00037071"/>
    </source>
</evidence>
<evidence type="ECO:0000256" key="5">
    <source>
        <dbReference type="ARBA" id="ARBA00023110"/>
    </source>
</evidence>
<dbReference type="eggNOG" id="COG1047">
    <property type="taxonomic scope" value="Bacteria"/>
</dbReference>
<reference key="1">
    <citation type="submission" date="2010-11" db="EMBL/GenBank/DDBJ databases">
        <title>The complete genome of Leadbetterella byssophila DSM 17132.</title>
        <authorList>
            <consortium name="US DOE Joint Genome Institute (JGI-PGF)"/>
            <person name="Lucas S."/>
            <person name="Copeland A."/>
            <person name="Lapidus A."/>
            <person name="Glavina del Rio T."/>
            <person name="Dalin E."/>
            <person name="Tice H."/>
            <person name="Bruce D."/>
            <person name="Goodwin L."/>
            <person name="Pitluck S."/>
            <person name="Kyrpides N."/>
            <person name="Mavromatis K."/>
            <person name="Ivanova N."/>
            <person name="Teshima H."/>
            <person name="Brettin T."/>
            <person name="Detter J.C."/>
            <person name="Han C."/>
            <person name="Tapia R."/>
            <person name="Land M."/>
            <person name="Hauser L."/>
            <person name="Markowitz V."/>
            <person name="Cheng J.-F."/>
            <person name="Hugenholtz P."/>
            <person name="Woyke T."/>
            <person name="Wu D."/>
            <person name="Tindall B."/>
            <person name="Pomrenke H.G."/>
            <person name="Brambilla E."/>
            <person name="Klenk H.-P."/>
            <person name="Eisen J.A."/>
        </authorList>
    </citation>
    <scope>NUCLEOTIDE SEQUENCE [LARGE SCALE GENOMIC DNA]</scope>
    <source>
        <strain>DSM 17132</strain>
    </source>
</reference>